<proteinExistence type="predicted"/>
<evidence type="ECO:0000259" key="7">
    <source>
        <dbReference type="SMART" id="SM01377"/>
    </source>
</evidence>
<dbReference type="SMART" id="SM01377">
    <property type="entry name" value="Ribosomal_L40e"/>
    <property type="match status" value="1"/>
</dbReference>
<dbReference type="Gene3D" id="4.10.1060.50">
    <property type="match status" value="1"/>
</dbReference>
<evidence type="ECO:0000256" key="2">
    <source>
        <dbReference type="ARBA" id="ARBA00022490"/>
    </source>
</evidence>
<dbReference type="Proteomes" id="UP000261360">
    <property type="component" value="Unplaced"/>
</dbReference>
<evidence type="ECO:0000256" key="4">
    <source>
        <dbReference type="ARBA" id="ARBA00022980"/>
    </source>
</evidence>
<dbReference type="Ensembl" id="ENSSLDT00000005145.1">
    <property type="protein sequence ID" value="ENSSLDP00000004985.1"/>
    <property type="gene ID" value="ENSSLDG00000003897.1"/>
</dbReference>
<dbReference type="AlphaFoldDB" id="A0A3B4WM20"/>
<keyword evidence="3" id="KW-1017">Isopeptide bond</keyword>
<dbReference type="GO" id="GO:0003735">
    <property type="term" value="F:structural constituent of ribosome"/>
    <property type="evidence" value="ECO:0007669"/>
    <property type="project" value="InterPro"/>
</dbReference>
<name>A0A3B4WM20_SERLL</name>
<protein>
    <recommendedName>
        <fullName evidence="6">Ubiquitin-ribosomal protein eL40 fusion protein</fullName>
    </recommendedName>
</protein>
<dbReference type="GO" id="GO:1990904">
    <property type="term" value="C:ribonucleoprotein complex"/>
    <property type="evidence" value="ECO:0007669"/>
    <property type="project" value="UniProtKB-KW"/>
</dbReference>
<keyword evidence="5" id="KW-0687">Ribonucleoprotein</keyword>
<dbReference type="InterPro" id="IPR011332">
    <property type="entry name" value="Ribosomal_zn-bd"/>
</dbReference>
<dbReference type="GO" id="GO:0006412">
    <property type="term" value="P:translation"/>
    <property type="evidence" value="ECO:0007669"/>
    <property type="project" value="InterPro"/>
</dbReference>
<dbReference type="SUPFAM" id="SSF57829">
    <property type="entry name" value="Zn-binding ribosomal proteins"/>
    <property type="match status" value="1"/>
</dbReference>
<evidence type="ECO:0000256" key="5">
    <source>
        <dbReference type="ARBA" id="ARBA00023274"/>
    </source>
</evidence>
<accession>A0A3B4WM20</accession>
<feature type="domain" description="Large ribosomal subunit protein eL40" evidence="7">
    <location>
        <begin position="77"/>
        <end position="128"/>
    </location>
</feature>
<dbReference type="InterPro" id="IPR029071">
    <property type="entry name" value="Ubiquitin-like_domsf"/>
</dbReference>
<dbReference type="Gene3D" id="3.10.20.90">
    <property type="entry name" value="Phosphatidylinositol 3-kinase Catalytic Subunit, Chain A, domain 1"/>
    <property type="match status" value="1"/>
</dbReference>
<evidence type="ECO:0000256" key="3">
    <source>
        <dbReference type="ARBA" id="ARBA00022499"/>
    </source>
</evidence>
<sequence>MVQILVRTLTGRTVTLDVDGSSTAASVCQASNAKQGVRAGVDCRLVIGGKPLSGDDALPALEAGAEVRVLARGRGGVIEPSLVVLAKKYNQEKKVCRICYARLPPRATNCRKKKCGHTNQLRVKKKLK</sequence>
<dbReference type="GO" id="GO:0005737">
    <property type="term" value="C:cytoplasm"/>
    <property type="evidence" value="ECO:0007669"/>
    <property type="project" value="UniProtKB-SubCell"/>
</dbReference>
<keyword evidence="2" id="KW-0963">Cytoplasm</keyword>
<evidence type="ECO:0000313" key="9">
    <source>
        <dbReference type="Proteomes" id="UP000261360"/>
    </source>
</evidence>
<reference evidence="8" key="2">
    <citation type="submission" date="2025-09" db="UniProtKB">
        <authorList>
            <consortium name="Ensembl"/>
        </authorList>
    </citation>
    <scope>IDENTIFICATION</scope>
</reference>
<comment type="subcellular location">
    <subcellularLocation>
        <location evidence="1">Cytoplasm</location>
    </subcellularLocation>
</comment>
<evidence type="ECO:0000313" key="8">
    <source>
        <dbReference type="Ensembl" id="ENSSLDP00000004985.1"/>
    </source>
</evidence>
<dbReference type="FunFam" id="4.10.1060.50:FF:000001">
    <property type="entry name" value="ubiquitin-60S ribosomal protein L40"/>
    <property type="match status" value="1"/>
</dbReference>
<dbReference type="Pfam" id="PF01020">
    <property type="entry name" value="Ribosomal_L40e"/>
    <property type="match status" value="1"/>
</dbReference>
<organism evidence="8 9">
    <name type="scientific">Seriola lalandi dorsalis</name>
    <dbReference type="NCBI Taxonomy" id="1841481"/>
    <lineage>
        <taxon>Eukaryota</taxon>
        <taxon>Metazoa</taxon>
        <taxon>Chordata</taxon>
        <taxon>Craniata</taxon>
        <taxon>Vertebrata</taxon>
        <taxon>Euteleostomi</taxon>
        <taxon>Actinopterygii</taxon>
        <taxon>Neopterygii</taxon>
        <taxon>Teleostei</taxon>
        <taxon>Neoteleostei</taxon>
        <taxon>Acanthomorphata</taxon>
        <taxon>Carangaria</taxon>
        <taxon>Carangiformes</taxon>
        <taxon>Carangidae</taxon>
        <taxon>Seriola</taxon>
    </lineage>
</organism>
<keyword evidence="9" id="KW-1185">Reference proteome</keyword>
<dbReference type="GO" id="GO:0005840">
    <property type="term" value="C:ribosome"/>
    <property type="evidence" value="ECO:0007669"/>
    <property type="project" value="UniProtKB-KW"/>
</dbReference>
<dbReference type="SUPFAM" id="SSF54236">
    <property type="entry name" value="Ubiquitin-like"/>
    <property type="match status" value="1"/>
</dbReference>
<evidence type="ECO:0000256" key="6">
    <source>
        <dbReference type="ARBA" id="ARBA00035298"/>
    </source>
</evidence>
<dbReference type="InterPro" id="IPR038587">
    <property type="entry name" value="Ribosomal_eL40_sf"/>
</dbReference>
<keyword evidence="4" id="KW-0689">Ribosomal protein</keyword>
<dbReference type="STRING" id="1841481.ENSSLDP00000004985"/>
<evidence type="ECO:0000256" key="1">
    <source>
        <dbReference type="ARBA" id="ARBA00004496"/>
    </source>
</evidence>
<dbReference type="InterPro" id="IPR001975">
    <property type="entry name" value="Ribosomal_eL40_dom"/>
</dbReference>
<reference evidence="8" key="1">
    <citation type="submission" date="2025-08" db="UniProtKB">
        <authorList>
            <consortium name="Ensembl"/>
        </authorList>
    </citation>
    <scope>IDENTIFICATION</scope>
</reference>